<dbReference type="Pfam" id="PF00535">
    <property type="entry name" value="Glycos_transf_2"/>
    <property type="match status" value="1"/>
</dbReference>
<dbReference type="SUPFAM" id="SSF53448">
    <property type="entry name" value="Nucleotide-diphospho-sugar transferases"/>
    <property type="match status" value="2"/>
</dbReference>
<evidence type="ECO:0000256" key="4">
    <source>
        <dbReference type="SAM" id="Phobius"/>
    </source>
</evidence>
<keyword evidence="4" id="KW-0472">Membrane</keyword>
<feature type="domain" description="Glycosyltransferase 2-like" evidence="5">
    <location>
        <begin position="49"/>
        <end position="214"/>
    </location>
</feature>
<feature type="transmembrane region" description="Helical" evidence="4">
    <location>
        <begin position="396"/>
        <end position="418"/>
    </location>
</feature>
<dbReference type="Proteomes" id="UP000006365">
    <property type="component" value="Chromosome"/>
</dbReference>
<comment type="similarity">
    <text evidence="1">Belongs to the glycosyltransferase 2 family.</text>
</comment>
<proteinExistence type="inferred from homology"/>
<keyword evidence="3 6" id="KW-0808">Transferase</keyword>
<protein>
    <submittedName>
        <fullName evidence="6">Glycosyl transferase family 2</fullName>
    </submittedName>
</protein>
<feature type="transmembrane region" description="Helical" evidence="4">
    <location>
        <begin position="297"/>
        <end position="316"/>
    </location>
</feature>
<dbReference type="PANTHER" id="PTHR43630">
    <property type="entry name" value="POLY-BETA-1,6-N-ACETYL-D-GLUCOSAMINE SYNTHASE"/>
    <property type="match status" value="1"/>
</dbReference>
<keyword evidence="4" id="KW-1133">Transmembrane helix</keyword>
<feature type="transmembrane region" description="Helical" evidence="4">
    <location>
        <begin position="356"/>
        <end position="375"/>
    </location>
</feature>
<sequence length="758" mass="85081">MIFILLGVACISLGILFYVYLGYPIFILFLSLLLPNKSIRKARITPSVSFIISCYNEEAVIEKKIKNTLSLDYPKDKIEIIVISDGSTDKTDEIVKQYDVQGVKLIRQEGRLGKTMGINLAMKEATGEIVVFSDANAIFHQDAITNLVANFADHRIGYVVGEARYNDITETAASKSESTYWRYEILLKTAESRLHSIVGGDGAIYAIRRVLYKELLPTDINDFVNPLQIIIQGYRGVYEPNAICEEETSGRFDKEIGRKIRIVNRSFSGLMRVKAVMNPLRTGFYSIQIISHKLLRWFAPLFLASFWGASVALSFFTWQSAFLFQAITLVSLIFLACSYIGYIFSGDPRLWPVFAFPYYFIAVNIAAFIGVVRSLKGSIQTTWQPVREADSSPGRSLTLSIVVHVCLILLLILGFSLFEQATDWSLISLYILFFLSLTVPLYVYFGYPLALCLMKSKDTTKKNYSNVLPSITLLICAYNEENVIEEKICNSLELDYPADKFKVILASDGSNDQTVALARLHEDDRLLIIDYPERRGKIGALLATVPLIESEIIVFSDANTMLQPKALQLFAQDFLDAQVGGVSANVVLKNHDTTFGASESQYYAIERWIQLKESQIGSIIGADGGLYAIRRALFVPPSANIILDDFVISMNVAKQGYKFIYDPEIVATEKGSSDHFAEFRRKTRVMAGAFQALSQYEGIPSMGDGTLFFCFVSHKLLRWLVPFFLPFLLVSNALIVIVSPQSFFFMATLCGQTIFWVS</sequence>
<keyword evidence="4" id="KW-0812">Transmembrane</keyword>
<evidence type="ECO:0000256" key="2">
    <source>
        <dbReference type="ARBA" id="ARBA00022676"/>
    </source>
</evidence>
<accession>A0A7U3YJG7</accession>
<feature type="transmembrane region" description="Helical" evidence="4">
    <location>
        <begin position="323"/>
        <end position="344"/>
    </location>
</feature>
<dbReference type="Gene3D" id="3.90.550.10">
    <property type="entry name" value="Spore Coat Polysaccharide Biosynthesis Protein SpsA, Chain A"/>
    <property type="match status" value="2"/>
</dbReference>
<evidence type="ECO:0000313" key="6">
    <source>
        <dbReference type="EMBL" id="ADW16514.1"/>
    </source>
</evidence>
<gene>
    <name evidence="6" type="ordered locus">Despr_0331</name>
</gene>
<keyword evidence="2" id="KW-0328">Glycosyltransferase</keyword>
<evidence type="ECO:0000256" key="3">
    <source>
        <dbReference type="ARBA" id="ARBA00022679"/>
    </source>
</evidence>
<organism evidence="6 7">
    <name type="scientific">Desulfobulbus propionicus (strain ATCC 33891 / DSM 2032 / VKM B-1956 / 1pr3)</name>
    <dbReference type="NCBI Taxonomy" id="577650"/>
    <lineage>
        <taxon>Bacteria</taxon>
        <taxon>Pseudomonadati</taxon>
        <taxon>Thermodesulfobacteriota</taxon>
        <taxon>Desulfobulbia</taxon>
        <taxon>Desulfobulbales</taxon>
        <taxon>Desulfobulbaceae</taxon>
        <taxon>Desulfobulbus</taxon>
    </lineage>
</organism>
<dbReference type="EMBL" id="CP002364">
    <property type="protein sequence ID" value="ADW16514.1"/>
    <property type="molecule type" value="Genomic_DNA"/>
</dbReference>
<reference evidence="6 7" key="1">
    <citation type="journal article" date="2011" name="Stand. Genomic Sci.">
        <title>Complete genome sequence of Desulfobulbus propionicus type strain (1pr3).</title>
        <authorList>
            <person name="Pagani I."/>
            <person name="Lapidus A."/>
            <person name="Nolan M."/>
            <person name="Lucas S."/>
            <person name="Hammon N."/>
            <person name="Deshpande S."/>
            <person name="Cheng J.F."/>
            <person name="Chertkov O."/>
            <person name="Davenport K."/>
            <person name="Tapia R."/>
            <person name="Han C."/>
            <person name="Goodwin L."/>
            <person name="Pitluck S."/>
            <person name="Liolios K."/>
            <person name="Mavromatis K."/>
            <person name="Ivanova N."/>
            <person name="Mikhailova N."/>
            <person name="Pati A."/>
            <person name="Chen A."/>
            <person name="Palaniappan K."/>
            <person name="Land M."/>
            <person name="Hauser L."/>
            <person name="Chang Y.J."/>
            <person name="Jeffries C.D."/>
            <person name="Detter J.C."/>
            <person name="Brambilla E."/>
            <person name="Kannan K.P."/>
            <person name="Djao O.D."/>
            <person name="Rohde M."/>
            <person name="Pukall R."/>
            <person name="Spring S."/>
            <person name="Goker M."/>
            <person name="Sikorski J."/>
            <person name="Woyke T."/>
            <person name="Bristow J."/>
            <person name="Eisen J.A."/>
            <person name="Markowitz V."/>
            <person name="Hugenholtz P."/>
            <person name="Kyrpides N.C."/>
            <person name="Klenk H.P."/>
        </authorList>
    </citation>
    <scope>NUCLEOTIDE SEQUENCE [LARGE SCALE GENOMIC DNA]</scope>
    <source>
        <strain evidence="7">ATCC 33891 / DSM 2032 / 1pr3</strain>
    </source>
</reference>
<dbReference type="AlphaFoldDB" id="A0A7U3YJG7"/>
<keyword evidence="7" id="KW-1185">Reference proteome</keyword>
<name>A0A7U3YJG7_DESPD</name>
<dbReference type="InterPro" id="IPR029044">
    <property type="entry name" value="Nucleotide-diphossugar_trans"/>
</dbReference>
<dbReference type="Pfam" id="PF13641">
    <property type="entry name" value="Glyco_tranf_2_3"/>
    <property type="match status" value="1"/>
</dbReference>
<evidence type="ECO:0000313" key="7">
    <source>
        <dbReference type="Proteomes" id="UP000006365"/>
    </source>
</evidence>
<dbReference type="PANTHER" id="PTHR43630:SF1">
    <property type="entry name" value="POLY-BETA-1,6-N-ACETYL-D-GLUCOSAMINE SYNTHASE"/>
    <property type="match status" value="1"/>
</dbReference>
<dbReference type="RefSeq" id="WP_015723062.1">
    <property type="nucleotide sequence ID" value="NC_014972.1"/>
</dbReference>
<dbReference type="GO" id="GO:0016757">
    <property type="term" value="F:glycosyltransferase activity"/>
    <property type="evidence" value="ECO:0007669"/>
    <property type="project" value="UniProtKB-KW"/>
</dbReference>
<dbReference type="InterPro" id="IPR001173">
    <property type="entry name" value="Glyco_trans_2-like"/>
</dbReference>
<evidence type="ECO:0000259" key="5">
    <source>
        <dbReference type="Pfam" id="PF00535"/>
    </source>
</evidence>
<feature type="transmembrane region" description="Helical" evidence="4">
    <location>
        <begin position="716"/>
        <end position="738"/>
    </location>
</feature>
<dbReference type="CDD" id="cd06439">
    <property type="entry name" value="CESA_like_1"/>
    <property type="match status" value="2"/>
</dbReference>
<feature type="transmembrane region" description="Helical" evidence="4">
    <location>
        <begin position="424"/>
        <end position="447"/>
    </location>
</feature>
<feature type="transmembrane region" description="Helical" evidence="4">
    <location>
        <begin position="6"/>
        <end position="34"/>
    </location>
</feature>
<dbReference type="KEGG" id="dpr:Despr_0331"/>
<evidence type="ECO:0000256" key="1">
    <source>
        <dbReference type="ARBA" id="ARBA00006739"/>
    </source>
</evidence>